<dbReference type="OrthoDB" id="3855669at2"/>
<dbReference type="AlphaFoldDB" id="A0A1I1RHB2"/>
<organism evidence="1 2">
    <name type="scientific">Streptomyces aidingensis</name>
    <dbReference type="NCBI Taxonomy" id="910347"/>
    <lineage>
        <taxon>Bacteria</taxon>
        <taxon>Bacillati</taxon>
        <taxon>Actinomycetota</taxon>
        <taxon>Actinomycetes</taxon>
        <taxon>Kitasatosporales</taxon>
        <taxon>Streptomycetaceae</taxon>
        <taxon>Streptomyces</taxon>
    </lineage>
</organism>
<sequence length="78" mass="8928">MNSEELPGLERGQLVRDTARDQVGEVMDFVGGRVQLRPLAGGREWDADRERVTVLDARESLRVRVAVENRRSRWGVPR</sequence>
<reference evidence="1 2" key="1">
    <citation type="submission" date="2016-10" db="EMBL/GenBank/DDBJ databases">
        <authorList>
            <person name="de Groot N.N."/>
        </authorList>
    </citation>
    <scope>NUCLEOTIDE SEQUENCE [LARGE SCALE GENOMIC DNA]</scope>
    <source>
        <strain evidence="1 2">CGMCC 4.5739</strain>
    </source>
</reference>
<protein>
    <submittedName>
        <fullName evidence="1">Uncharacterized protein</fullName>
    </submittedName>
</protein>
<dbReference type="EMBL" id="FOLM01000013">
    <property type="protein sequence ID" value="SFD33507.1"/>
    <property type="molecule type" value="Genomic_DNA"/>
</dbReference>
<evidence type="ECO:0000313" key="1">
    <source>
        <dbReference type="EMBL" id="SFD33507.1"/>
    </source>
</evidence>
<proteinExistence type="predicted"/>
<keyword evidence="2" id="KW-1185">Reference proteome</keyword>
<evidence type="ECO:0000313" key="2">
    <source>
        <dbReference type="Proteomes" id="UP000199207"/>
    </source>
</evidence>
<name>A0A1I1RHB2_9ACTN</name>
<dbReference type="RefSeq" id="WP_093840546.1">
    <property type="nucleotide sequence ID" value="NZ_FOLM01000013.1"/>
</dbReference>
<accession>A0A1I1RHB2</accession>
<dbReference type="Proteomes" id="UP000199207">
    <property type="component" value="Unassembled WGS sequence"/>
</dbReference>
<gene>
    <name evidence="1" type="ORF">SAMN05421773_11390</name>
</gene>